<dbReference type="EMBL" id="CP099631">
    <property type="protein sequence ID" value="UTM21762.1"/>
    <property type="molecule type" value="Genomic_DNA"/>
</dbReference>
<accession>A0ABY5E9Y1</accession>
<geneLocation type="plasmid" evidence="1 2">
    <name>unnamed</name>
</geneLocation>
<dbReference type="RefSeq" id="WP_254414204.1">
    <property type="nucleotide sequence ID" value="NZ_CP099631.1"/>
</dbReference>
<evidence type="ECO:0000313" key="2">
    <source>
        <dbReference type="Proteomes" id="UP001055420"/>
    </source>
</evidence>
<evidence type="ECO:0000313" key="1">
    <source>
        <dbReference type="EMBL" id="UTM21762.1"/>
    </source>
</evidence>
<name>A0ABY5E9Y1_9BACT</name>
<organism evidence="1 2">
    <name type="scientific">Dyadobacter chenhuakuii</name>
    <dbReference type="NCBI Taxonomy" id="2909339"/>
    <lineage>
        <taxon>Bacteria</taxon>
        <taxon>Pseudomonadati</taxon>
        <taxon>Bacteroidota</taxon>
        <taxon>Cytophagia</taxon>
        <taxon>Cytophagales</taxon>
        <taxon>Spirosomataceae</taxon>
        <taxon>Dyadobacter</taxon>
    </lineage>
</organism>
<reference evidence="1" key="1">
    <citation type="submission" date="2022-06" db="EMBL/GenBank/DDBJ databases">
        <title>Novel species in genus Dyadobacter.</title>
        <authorList>
            <person name="Ma C."/>
        </authorList>
    </citation>
    <scope>NUCLEOTIDE SEQUENCE</scope>
    <source>
        <strain evidence="1">CY22</strain>
        <plasmid evidence="1">unnamed</plasmid>
    </source>
</reference>
<gene>
    <name evidence="1" type="ORF">NFI80_25565</name>
</gene>
<proteinExistence type="predicted"/>
<dbReference type="PROSITE" id="PS51257">
    <property type="entry name" value="PROKAR_LIPOPROTEIN"/>
    <property type="match status" value="1"/>
</dbReference>
<dbReference type="Gene3D" id="2.20.110.10">
    <property type="entry name" value="Histone H3 K4-specific methyltransferase SET7/9 N-terminal domain"/>
    <property type="match status" value="1"/>
</dbReference>
<protein>
    <recommendedName>
        <fullName evidence="3">MORN repeat protein</fullName>
    </recommendedName>
</protein>
<keyword evidence="1" id="KW-0614">Plasmid</keyword>
<sequence length="184" mass="20831">MLKNIFTVLGITVIFGSFLFCSCGKKSNHTVVYVNVDSLTTKLGIILNPHYKAAYANVDSLIGQSGMMIDSRKNGLWLTESVGGRLLHETNYLNDKMHGIHVSYAEDGSISRIEHYNQGQLDGYSVNWADGDIYSKGPFKKGKMDGKWEFYWFGQLARKVEYKDGEPIKVQEIIKMPTPPKWIE</sequence>
<dbReference type="Proteomes" id="UP001055420">
    <property type="component" value="Plasmid unnamed"/>
</dbReference>
<keyword evidence="2" id="KW-1185">Reference proteome</keyword>
<evidence type="ECO:0008006" key="3">
    <source>
        <dbReference type="Google" id="ProtNLM"/>
    </source>
</evidence>
<dbReference type="SUPFAM" id="SSF82185">
    <property type="entry name" value="Histone H3 K4-specific methyltransferase SET7/9 N-terminal domain"/>
    <property type="match status" value="1"/>
</dbReference>